<reference evidence="10" key="1">
    <citation type="submission" date="2018-06" db="EMBL/GenBank/DDBJ databases">
        <authorList>
            <person name="Martinez Ocampo F."/>
            <person name="Quiroz Castaneda R.E."/>
            <person name="Rojas Lopez X."/>
        </authorList>
    </citation>
    <scope>NUCLEOTIDE SEQUENCE [LARGE SCALE GENOMIC DNA]</scope>
    <source>
        <strain evidence="10">INIFAP02</strain>
    </source>
</reference>
<keyword evidence="4 7" id="KW-0689">Ribosomal protein</keyword>
<dbReference type="GO" id="GO:0019843">
    <property type="term" value="F:rRNA binding"/>
    <property type="evidence" value="ECO:0007669"/>
    <property type="project" value="UniProtKB-UniRule"/>
</dbReference>
<dbReference type="Gene3D" id="2.40.30.10">
    <property type="entry name" value="Translation factors"/>
    <property type="match status" value="1"/>
</dbReference>
<comment type="function">
    <text evidence="7">One of the primary rRNA binding proteins, it binds directly near the 3'-end of the 23S rRNA, where it nucleates assembly of the 50S subunit.</text>
</comment>
<dbReference type="RefSeq" id="WP_112665477.1">
    <property type="nucleotide sequence ID" value="NZ_QKVO01000006.1"/>
</dbReference>
<keyword evidence="5 7" id="KW-0687">Ribonucleoprotein</keyword>
<dbReference type="Gene3D" id="3.30.160.810">
    <property type="match status" value="1"/>
</dbReference>
<feature type="region of interest" description="Disordered" evidence="8">
    <location>
        <begin position="136"/>
        <end position="169"/>
    </location>
</feature>
<dbReference type="OrthoDB" id="9806135at2"/>
<dbReference type="AlphaFoldDB" id="A0A328PQ06"/>
<evidence type="ECO:0000256" key="8">
    <source>
        <dbReference type="SAM" id="MobiDB-lite"/>
    </source>
</evidence>
<evidence type="ECO:0000256" key="7">
    <source>
        <dbReference type="HAMAP-Rule" id="MF_01325"/>
    </source>
</evidence>
<sequence length="232" mass="26025">MYREVICQKIGMSSIFNESGTSLPVTFLKPVALQVLEVKTKDKFGYNSLVVGVGEECPSRKLIKPVQGQFNKNSLPLRRKITELKWDGEKEYKVGELVEFHSLFQEGEKIKVQGITRGMGFTGAIKRWNFATSPKTHGSGYPHRFQGSLETGRGGRSPQKVWKGKKMSGHMGHETCTIRNLKILYIDTDKSLIAIKGSIPGRKKSLVRVRSLHKAKPLVPEKLLVKNSTKES</sequence>
<dbReference type="GO" id="GO:0003735">
    <property type="term" value="F:structural constituent of ribosome"/>
    <property type="evidence" value="ECO:0007669"/>
    <property type="project" value="UniProtKB-UniRule"/>
</dbReference>
<keyword evidence="10" id="KW-1185">Reference proteome</keyword>
<evidence type="ECO:0000256" key="2">
    <source>
        <dbReference type="ARBA" id="ARBA00022730"/>
    </source>
</evidence>
<dbReference type="GO" id="GO:0006412">
    <property type="term" value="P:translation"/>
    <property type="evidence" value="ECO:0007669"/>
    <property type="project" value="UniProtKB-UniRule"/>
</dbReference>
<dbReference type="PANTHER" id="PTHR11229:SF16">
    <property type="entry name" value="LARGE RIBOSOMAL SUBUNIT PROTEIN UL3C"/>
    <property type="match status" value="1"/>
</dbReference>
<dbReference type="InterPro" id="IPR000597">
    <property type="entry name" value="Ribosomal_uL3"/>
</dbReference>
<gene>
    <name evidence="7" type="primary">rplC</name>
    <name evidence="9" type="ORF">DNK47_02010</name>
</gene>
<accession>A0A328PQ06</accession>
<dbReference type="GO" id="GO:0022625">
    <property type="term" value="C:cytosolic large ribosomal subunit"/>
    <property type="evidence" value="ECO:0007669"/>
    <property type="project" value="TreeGrafter"/>
</dbReference>
<dbReference type="EMBL" id="QKVO01000006">
    <property type="protein sequence ID" value="RAO95038.1"/>
    <property type="molecule type" value="Genomic_DNA"/>
</dbReference>
<evidence type="ECO:0000313" key="10">
    <source>
        <dbReference type="Proteomes" id="UP000249762"/>
    </source>
</evidence>
<dbReference type="Proteomes" id="UP000249762">
    <property type="component" value="Unassembled WGS sequence"/>
</dbReference>
<proteinExistence type="inferred from homology"/>
<evidence type="ECO:0000256" key="6">
    <source>
        <dbReference type="ARBA" id="ARBA00035243"/>
    </source>
</evidence>
<organism evidence="9 10">
    <name type="scientific">Mycoplasma wenyonii</name>
    <dbReference type="NCBI Taxonomy" id="65123"/>
    <lineage>
        <taxon>Bacteria</taxon>
        <taxon>Bacillati</taxon>
        <taxon>Mycoplasmatota</taxon>
        <taxon>Mollicutes</taxon>
        <taxon>Mycoplasmataceae</taxon>
        <taxon>Mycoplasma</taxon>
    </lineage>
</organism>
<keyword evidence="2 7" id="KW-0699">rRNA-binding</keyword>
<dbReference type="NCBIfam" id="TIGR03625">
    <property type="entry name" value="L3_bact"/>
    <property type="match status" value="1"/>
</dbReference>
<evidence type="ECO:0000256" key="5">
    <source>
        <dbReference type="ARBA" id="ARBA00023274"/>
    </source>
</evidence>
<name>A0A328PQ06_9MOLU</name>
<dbReference type="HAMAP" id="MF_01325_B">
    <property type="entry name" value="Ribosomal_uL3_B"/>
    <property type="match status" value="1"/>
</dbReference>
<evidence type="ECO:0000256" key="1">
    <source>
        <dbReference type="ARBA" id="ARBA00006540"/>
    </source>
</evidence>
<evidence type="ECO:0000313" key="9">
    <source>
        <dbReference type="EMBL" id="RAO95038.1"/>
    </source>
</evidence>
<comment type="subunit">
    <text evidence="7">Part of the 50S ribosomal subunit. Forms a cluster with proteins L14 and L19.</text>
</comment>
<dbReference type="PANTHER" id="PTHR11229">
    <property type="entry name" value="50S RIBOSOMAL PROTEIN L3"/>
    <property type="match status" value="1"/>
</dbReference>
<protein>
    <recommendedName>
        <fullName evidence="6 7">Large ribosomal subunit protein uL3</fullName>
    </recommendedName>
</protein>
<keyword evidence="3 7" id="KW-0694">RNA-binding</keyword>
<dbReference type="FunFam" id="2.40.30.10:FF:000004">
    <property type="entry name" value="50S ribosomal protein L3"/>
    <property type="match status" value="1"/>
</dbReference>
<evidence type="ECO:0000256" key="3">
    <source>
        <dbReference type="ARBA" id="ARBA00022884"/>
    </source>
</evidence>
<dbReference type="InterPro" id="IPR019927">
    <property type="entry name" value="Ribosomal_uL3_bac/org-type"/>
</dbReference>
<dbReference type="Pfam" id="PF00297">
    <property type="entry name" value="Ribosomal_L3"/>
    <property type="match status" value="1"/>
</dbReference>
<dbReference type="SUPFAM" id="SSF50447">
    <property type="entry name" value="Translation proteins"/>
    <property type="match status" value="1"/>
</dbReference>
<dbReference type="InterPro" id="IPR009000">
    <property type="entry name" value="Transl_B-barrel_sf"/>
</dbReference>
<comment type="similarity">
    <text evidence="1 7">Belongs to the universal ribosomal protein uL3 family.</text>
</comment>
<evidence type="ECO:0000256" key="4">
    <source>
        <dbReference type="ARBA" id="ARBA00022980"/>
    </source>
</evidence>
<comment type="caution">
    <text evidence="9">The sequence shown here is derived from an EMBL/GenBank/DDBJ whole genome shotgun (WGS) entry which is preliminary data.</text>
</comment>